<feature type="domain" description="Xylanase inhibitor C-terminal" evidence="6">
    <location>
        <begin position="484"/>
        <end position="563"/>
    </location>
</feature>
<keyword evidence="3" id="KW-0694">RNA-binding</keyword>
<evidence type="ECO:0000313" key="8">
    <source>
        <dbReference type="Proteomes" id="UP001472677"/>
    </source>
</evidence>
<dbReference type="EMBL" id="JBBPBM010000930">
    <property type="protein sequence ID" value="KAK8489312.1"/>
    <property type="molecule type" value="Genomic_DNA"/>
</dbReference>
<dbReference type="Gene3D" id="2.40.70.10">
    <property type="entry name" value="Acid Proteases"/>
    <property type="match status" value="1"/>
</dbReference>
<protein>
    <recommendedName>
        <fullName evidence="6">Xylanase inhibitor C-terminal domain-containing protein</fullName>
    </recommendedName>
</protein>
<dbReference type="PANTHER" id="PTHR12399:SF3">
    <property type="entry name" value="EUKARYOTIC TRANSLATION INITIATION FACTOR 3 SUBUNIT D"/>
    <property type="match status" value="1"/>
</dbReference>
<feature type="compositionally biased region" description="Basic and acidic residues" evidence="5">
    <location>
        <begin position="131"/>
        <end position="150"/>
    </location>
</feature>
<reference evidence="7 8" key="1">
    <citation type="journal article" date="2024" name="G3 (Bethesda)">
        <title>Genome assembly of Hibiscus sabdariffa L. provides insights into metabolisms of medicinal natural products.</title>
        <authorList>
            <person name="Kim T."/>
        </authorList>
    </citation>
    <scope>NUCLEOTIDE SEQUENCE [LARGE SCALE GENOMIC DNA]</scope>
    <source>
        <strain evidence="7">TK-2024</strain>
        <tissue evidence="7">Old leaves</tissue>
    </source>
</reference>
<evidence type="ECO:0000256" key="5">
    <source>
        <dbReference type="SAM" id="MobiDB-lite"/>
    </source>
</evidence>
<gene>
    <name evidence="7" type="ORF">V6N12_064003</name>
</gene>
<dbReference type="Proteomes" id="UP001472677">
    <property type="component" value="Unassembled WGS sequence"/>
</dbReference>
<keyword evidence="1" id="KW-0963">Cytoplasm</keyword>
<dbReference type="PANTHER" id="PTHR12399">
    <property type="entry name" value="EUKARYOTIC TRANSLATION INITIATION FACTOR 3 SUBUNIT 7"/>
    <property type="match status" value="1"/>
</dbReference>
<evidence type="ECO:0000256" key="3">
    <source>
        <dbReference type="ARBA" id="ARBA00022884"/>
    </source>
</evidence>
<name>A0ABR2A969_9ROSI</name>
<dbReference type="Pfam" id="PF14541">
    <property type="entry name" value="TAXi_C"/>
    <property type="match status" value="1"/>
</dbReference>
<feature type="region of interest" description="Disordered" evidence="5">
    <location>
        <begin position="60"/>
        <end position="150"/>
    </location>
</feature>
<proteinExistence type="predicted"/>
<evidence type="ECO:0000256" key="1">
    <source>
        <dbReference type="ARBA" id="ARBA00022490"/>
    </source>
</evidence>
<evidence type="ECO:0000256" key="4">
    <source>
        <dbReference type="ARBA" id="ARBA00022917"/>
    </source>
</evidence>
<dbReference type="SUPFAM" id="SSF50630">
    <property type="entry name" value="Acid proteases"/>
    <property type="match status" value="1"/>
</dbReference>
<keyword evidence="4" id="KW-0648">Protein biosynthesis</keyword>
<evidence type="ECO:0000259" key="6">
    <source>
        <dbReference type="Pfam" id="PF14541"/>
    </source>
</evidence>
<accession>A0ABR2A969</accession>
<dbReference type="Pfam" id="PF05091">
    <property type="entry name" value="eIF-3_zeta"/>
    <property type="match status" value="1"/>
</dbReference>
<evidence type="ECO:0000313" key="7">
    <source>
        <dbReference type="EMBL" id="KAK8489312.1"/>
    </source>
</evidence>
<dbReference type="InterPro" id="IPR021109">
    <property type="entry name" value="Peptidase_aspartic_dom_sf"/>
</dbReference>
<dbReference type="InterPro" id="IPR007783">
    <property type="entry name" value="eIF3d"/>
</dbReference>
<keyword evidence="2" id="KW-0396">Initiation factor</keyword>
<dbReference type="InterPro" id="IPR032799">
    <property type="entry name" value="TAXi_C"/>
</dbReference>
<keyword evidence="8" id="KW-1185">Reference proteome</keyword>
<organism evidence="7 8">
    <name type="scientific">Hibiscus sabdariffa</name>
    <name type="common">roselle</name>
    <dbReference type="NCBI Taxonomy" id="183260"/>
    <lineage>
        <taxon>Eukaryota</taxon>
        <taxon>Viridiplantae</taxon>
        <taxon>Streptophyta</taxon>
        <taxon>Embryophyta</taxon>
        <taxon>Tracheophyta</taxon>
        <taxon>Spermatophyta</taxon>
        <taxon>Magnoliopsida</taxon>
        <taxon>eudicotyledons</taxon>
        <taxon>Gunneridae</taxon>
        <taxon>Pentapetalae</taxon>
        <taxon>rosids</taxon>
        <taxon>malvids</taxon>
        <taxon>Malvales</taxon>
        <taxon>Malvaceae</taxon>
        <taxon>Malvoideae</taxon>
        <taxon>Hibiscus</taxon>
    </lineage>
</organism>
<comment type="caution">
    <text evidence="7">The sequence shown here is derived from an EMBL/GenBank/DDBJ whole genome shotgun (WGS) entry which is preliminary data.</text>
</comment>
<feature type="compositionally biased region" description="Low complexity" evidence="5">
    <location>
        <begin position="60"/>
        <end position="69"/>
    </location>
</feature>
<evidence type="ECO:0000256" key="2">
    <source>
        <dbReference type="ARBA" id="ARBA00022540"/>
    </source>
</evidence>
<sequence>MVGVFEVGAVPFNPDGWGPPDSTAAAVSTATSLPLHVPFAPFSRSEKLGRIADFTRNFASSAANPSNRPSSRHGPGNPSDSPFDFTLDLDAFPLANPEDDSSFRLVDAKPPPRPKFGPKWRFNQNRPQLPQRRDEEVEARKREAEKERARRDRLYNLNRSNQHQQRREAAIFKSSVDIQPEWNMLDQIPFSTFSKLSFSVPEPEDLLICGALEYYDRSFDRITPKNERRLERFKNRNFFKVATTDDPVIRRLANEDKATVFATDTILATLMCAPRSVYSWDIVIQRVGNKLFFDKRDGSQLDLLSVHETSQEPLPEAKDDINSAYSLSVEAAYINQNFSQQVLVRDGNKVSFDEPNPFANEGDEVASVAYRYRRWKLDNDMHLVARCEVQSVVDVNNQTSFLTLNALNEFDPKLDNSRLTRGKIAKWMLNGCFLLEVDGLNAERSKPNRVELSVRSGLDLGFMGYFVSMRIGFPPQTQGNQSITLQHCFNFTTGYNEALISKLAIHFDNRAKFEPLVKSYVVGDDVKCLGFVRSDGVSASIIGNLLQQSHIWEFDLFNEKVKIHSFHMYI</sequence>